<protein>
    <submittedName>
        <fullName evidence="3">Protein kinase family protein</fullName>
    </submittedName>
</protein>
<feature type="compositionally biased region" description="Basic and acidic residues" evidence="1">
    <location>
        <begin position="503"/>
        <end position="513"/>
    </location>
</feature>
<feature type="region of interest" description="Disordered" evidence="1">
    <location>
        <begin position="429"/>
        <end position="646"/>
    </location>
</feature>
<proteinExistence type="predicted"/>
<accession>A0AAC9LH62</accession>
<evidence type="ECO:0000313" key="4">
    <source>
        <dbReference type="Proteomes" id="UP000185511"/>
    </source>
</evidence>
<feature type="compositionally biased region" description="Low complexity" evidence="1">
    <location>
        <begin position="573"/>
        <end position="593"/>
    </location>
</feature>
<reference evidence="4" key="1">
    <citation type="submission" date="2016-06" db="EMBL/GenBank/DDBJ databases">
        <title>Complete genome sequence of Actinoalloteichus fjordicus DSM 46855 (=ADI127-17), type strain of the new species Actinoalloteichus fjordicus.</title>
        <authorList>
            <person name="Ruckert C."/>
            <person name="Nouioui I."/>
            <person name="Willmese J."/>
            <person name="van Wezel G."/>
            <person name="Klenk H.-P."/>
            <person name="Kalinowski J."/>
            <person name="Zotchev S.B."/>
        </authorList>
    </citation>
    <scope>NUCLEOTIDE SEQUENCE [LARGE SCALE GENOMIC DNA]</scope>
    <source>
        <strain evidence="4">ADI127-7</strain>
    </source>
</reference>
<dbReference type="SUPFAM" id="SSF56112">
    <property type="entry name" value="Protein kinase-like (PK-like)"/>
    <property type="match status" value="1"/>
</dbReference>
<dbReference type="GO" id="GO:0005524">
    <property type="term" value="F:ATP binding"/>
    <property type="evidence" value="ECO:0007669"/>
    <property type="project" value="InterPro"/>
</dbReference>
<dbReference type="PROSITE" id="PS50011">
    <property type="entry name" value="PROTEIN_KINASE_DOM"/>
    <property type="match status" value="1"/>
</dbReference>
<organism evidence="3 4">
    <name type="scientific">Actinoalloteichus fjordicus</name>
    <dbReference type="NCBI Taxonomy" id="1612552"/>
    <lineage>
        <taxon>Bacteria</taxon>
        <taxon>Bacillati</taxon>
        <taxon>Actinomycetota</taxon>
        <taxon>Actinomycetes</taxon>
        <taxon>Pseudonocardiales</taxon>
        <taxon>Pseudonocardiaceae</taxon>
        <taxon>Actinoalloteichus</taxon>
    </lineage>
</organism>
<dbReference type="RefSeq" id="WP_075742196.1">
    <property type="nucleotide sequence ID" value="NZ_CP016076.1"/>
</dbReference>
<dbReference type="KEGG" id="acad:UA74_23395"/>
<feature type="compositionally biased region" description="Polar residues" evidence="1">
    <location>
        <begin position="561"/>
        <end position="572"/>
    </location>
</feature>
<evidence type="ECO:0000256" key="1">
    <source>
        <dbReference type="SAM" id="MobiDB-lite"/>
    </source>
</evidence>
<evidence type="ECO:0000313" key="3">
    <source>
        <dbReference type="EMBL" id="APU16697.1"/>
    </source>
</evidence>
<dbReference type="AlphaFoldDB" id="A0AAC9LH62"/>
<dbReference type="Proteomes" id="UP000185511">
    <property type="component" value="Chromosome"/>
</dbReference>
<keyword evidence="3" id="KW-0808">Transferase</keyword>
<name>A0AAC9LH62_9PSEU</name>
<dbReference type="InterPro" id="IPR000719">
    <property type="entry name" value="Prot_kinase_dom"/>
</dbReference>
<dbReference type="Gene3D" id="1.10.510.10">
    <property type="entry name" value="Transferase(Phosphotransferase) domain 1"/>
    <property type="match status" value="1"/>
</dbReference>
<feature type="compositionally biased region" description="Low complexity" evidence="1">
    <location>
        <begin position="525"/>
        <end position="542"/>
    </location>
</feature>
<keyword evidence="4" id="KW-1185">Reference proteome</keyword>
<dbReference type="InterPro" id="IPR011009">
    <property type="entry name" value="Kinase-like_dom_sf"/>
</dbReference>
<keyword evidence="3" id="KW-0418">Kinase</keyword>
<feature type="domain" description="Protein kinase" evidence="2">
    <location>
        <begin position="34"/>
        <end position="281"/>
    </location>
</feature>
<feature type="compositionally biased region" description="Low complexity" evidence="1">
    <location>
        <begin position="469"/>
        <end position="502"/>
    </location>
</feature>
<evidence type="ECO:0000259" key="2">
    <source>
        <dbReference type="PROSITE" id="PS50011"/>
    </source>
</evidence>
<dbReference type="GO" id="GO:0004672">
    <property type="term" value="F:protein kinase activity"/>
    <property type="evidence" value="ECO:0007669"/>
    <property type="project" value="InterPro"/>
</dbReference>
<dbReference type="EMBL" id="CP016076">
    <property type="protein sequence ID" value="APU16697.1"/>
    <property type="molecule type" value="Genomic_DNA"/>
</dbReference>
<gene>
    <name evidence="3" type="ORF">UA74_23395</name>
</gene>
<sequence length="655" mass="69856">MNLPSLLDYSEAVQNPATSFLDPTLRRGRARLNPQQGPTAATGGFAVTFDITSGAQRYAVRCFHKHKQHLRERYEQIAGFVAGASEADFLVSVEYLARGMRIGGETFPIVRMPWVTGSPLHFWLEDNLRDPTAIEAVRQRLAEVVRALRRRGVAHGDLQHGNILVGDRGEVRLVDYDGMYLPSLRTFGSPELGHRNYQHPGRAEHFDESLDVFAAAVVDLSLLALRWHPELWDEFNTGENLIFSAVDFTSPRQSSLFARLLDIRETAADTRRLMTACETAFADAPAVLHSVDVVHRSAVPVRYEPRSGPHVLPAANAAELRRRQGEEITVFGRVKDFKWMSPTFTIVNLGRWQHAGFAIICFGPTGDGLRRMYGEDLAGLVGSWVSITGVIQLYRGKGRPAMTPQIQLPTAKTLHVLTDARLAELRAAGDTGSAAPGRLPPAAGPSITAAPPAEVPDRTAPAVAAEGQAVRAPSAAARPPAPAVPTSAASAPGTSSSSAPSRRPGDDSDERLSRLYGSSGVAKNAPRVAASPTPAASASPGSRRSEAAPGARTSPRPARSNPVSSETVAPQSSGAAADVPSTAASPAPPAAQSGVYRRRAGELSLEVPGRPVSSASADTSPPWHASQPQPGGSIEPPPAAAKRGVIDWIRRRLGL</sequence>